<feature type="domain" description="Glycosyltransferase subfamily 4-like N-terminal" evidence="2">
    <location>
        <begin position="27"/>
        <end position="199"/>
    </location>
</feature>
<sequence>MSAQKAILFITALDIWSMGKDKGAPSLWRTLKGYADRGWQVYLITGTNDPDSANEVHPNIHISRFDIPWLKKLMRFKKIGFFARALWWGYFQLMAFVRAQKLYSQHKVDVVYGYEVSAVPVAKVLSQLWRVPMVSRFQGTILKVALMNKRFWKIRAWEHILGLRTPADLVIMTNDGTQGDKVLEQLGVDTTRVRFWMNGVDWDMFRNLPLKQEASKILNLRARNILLTVSRLDSWKRVDRSIQAMPEVVKDFPDTLLVVVGDGPMREQLERLARLLGVERHVRFEGAVPHHKVPHYLAVADIFLSLYDWSNVGNPLLEAMMAGKCIITLNNGDTGKFVQNRHNAVLLEYHELPSLPNVIKRLLADEKLRNQLGVNARRFAEENFWSWEERMEAEVQAVEALLR</sequence>
<dbReference type="Pfam" id="PF13579">
    <property type="entry name" value="Glyco_trans_4_4"/>
    <property type="match status" value="1"/>
</dbReference>
<dbReference type="PANTHER" id="PTHR45947:SF3">
    <property type="entry name" value="SULFOQUINOVOSYL TRANSFERASE SQD2"/>
    <property type="match status" value="1"/>
</dbReference>
<dbReference type="SUPFAM" id="SSF53756">
    <property type="entry name" value="UDP-Glycosyltransferase/glycogen phosphorylase"/>
    <property type="match status" value="1"/>
</dbReference>
<keyword evidence="3" id="KW-0808">Transferase</keyword>
<dbReference type="CDD" id="cd03801">
    <property type="entry name" value="GT4_PimA-like"/>
    <property type="match status" value="1"/>
</dbReference>
<dbReference type="InterPro" id="IPR028098">
    <property type="entry name" value="Glyco_trans_4-like_N"/>
</dbReference>
<dbReference type="InterPro" id="IPR001296">
    <property type="entry name" value="Glyco_trans_1"/>
</dbReference>
<reference evidence="3" key="2">
    <citation type="journal article" date="2012" name="PLoS ONE">
        <title>A Deeply Branching Thermophilic Bacterium with an Ancient Acetyl-CoA Pathway Dominates a Subsurface Ecosystem.</title>
        <authorList>
            <person name="Takami H."/>
            <person name="Noguchi H."/>
            <person name="Takaki Y."/>
            <person name="Uchiyama I."/>
            <person name="Toyoda A."/>
            <person name="Nishi S."/>
            <person name="Chee G.-J."/>
            <person name="Arai W."/>
            <person name="Nunoura T."/>
            <person name="Itoh T."/>
            <person name="Hattori M."/>
            <person name="Takai K."/>
        </authorList>
    </citation>
    <scope>NUCLEOTIDE SEQUENCE</scope>
</reference>
<dbReference type="AlphaFoldDB" id="H5SG78"/>
<dbReference type="InterPro" id="IPR050194">
    <property type="entry name" value="Glycosyltransferase_grp1"/>
</dbReference>
<dbReference type="Gene3D" id="3.40.50.2000">
    <property type="entry name" value="Glycogen Phosphorylase B"/>
    <property type="match status" value="2"/>
</dbReference>
<dbReference type="PANTHER" id="PTHR45947">
    <property type="entry name" value="SULFOQUINOVOSYL TRANSFERASE SQD2"/>
    <property type="match status" value="1"/>
</dbReference>
<evidence type="ECO:0000259" key="2">
    <source>
        <dbReference type="Pfam" id="PF13579"/>
    </source>
</evidence>
<dbReference type="EMBL" id="AP011711">
    <property type="protein sequence ID" value="BAL55164.1"/>
    <property type="molecule type" value="Genomic_DNA"/>
</dbReference>
<protein>
    <submittedName>
        <fullName evidence="3">Glycosyl transferase family 1</fullName>
    </submittedName>
</protein>
<feature type="domain" description="Glycosyl transferase family 1" evidence="1">
    <location>
        <begin position="217"/>
        <end position="378"/>
    </location>
</feature>
<evidence type="ECO:0000313" key="3">
    <source>
        <dbReference type="EMBL" id="BAL55164.1"/>
    </source>
</evidence>
<evidence type="ECO:0000259" key="1">
    <source>
        <dbReference type="Pfam" id="PF00534"/>
    </source>
</evidence>
<name>H5SG78_9BACT</name>
<proteinExistence type="predicted"/>
<accession>H5SG78</accession>
<dbReference type="Pfam" id="PF00534">
    <property type="entry name" value="Glycos_transf_1"/>
    <property type="match status" value="1"/>
</dbReference>
<gene>
    <name evidence="3" type="ORF">HGMM_F23G10C17</name>
</gene>
<reference evidence="3" key="1">
    <citation type="journal article" date="2005" name="Environ. Microbiol.">
        <title>Genetic and functional properties of uncultivated thermophilic crenarchaeotes from a subsurface gold mine as revealed by analysis of genome fragments.</title>
        <authorList>
            <person name="Nunoura T."/>
            <person name="Hirayama H."/>
            <person name="Takami H."/>
            <person name="Oida H."/>
            <person name="Nishi S."/>
            <person name="Shimamura S."/>
            <person name="Suzuki Y."/>
            <person name="Inagaki F."/>
            <person name="Takai K."/>
            <person name="Nealson K.H."/>
            <person name="Horikoshi K."/>
        </authorList>
    </citation>
    <scope>NUCLEOTIDE SEQUENCE</scope>
</reference>
<organism evidence="3">
    <name type="scientific">uncultured Acetothermia bacterium</name>
    <dbReference type="NCBI Taxonomy" id="236499"/>
    <lineage>
        <taxon>Bacteria</taxon>
        <taxon>Candidatus Bipolaricaulota</taxon>
        <taxon>environmental samples</taxon>
    </lineage>
</organism>
<dbReference type="GO" id="GO:0016757">
    <property type="term" value="F:glycosyltransferase activity"/>
    <property type="evidence" value="ECO:0007669"/>
    <property type="project" value="InterPro"/>
</dbReference>